<dbReference type="InterPro" id="IPR006016">
    <property type="entry name" value="UspA"/>
</dbReference>
<feature type="domain" description="UspA" evidence="2">
    <location>
        <begin position="158"/>
        <end position="276"/>
    </location>
</feature>
<feature type="domain" description="UspA" evidence="2">
    <location>
        <begin position="8"/>
        <end position="150"/>
    </location>
</feature>
<dbReference type="InterPro" id="IPR006015">
    <property type="entry name" value="Universal_stress_UspA"/>
</dbReference>
<dbReference type="Gene3D" id="3.40.50.12370">
    <property type="match status" value="1"/>
</dbReference>
<dbReference type="PRINTS" id="PR01438">
    <property type="entry name" value="UNVRSLSTRESS"/>
</dbReference>
<dbReference type="PANTHER" id="PTHR46268:SF6">
    <property type="entry name" value="UNIVERSAL STRESS PROTEIN UP12"/>
    <property type="match status" value="1"/>
</dbReference>
<organism evidence="3 4">
    <name type="scientific">Stieleria magnilauensis</name>
    <dbReference type="NCBI Taxonomy" id="2527963"/>
    <lineage>
        <taxon>Bacteria</taxon>
        <taxon>Pseudomonadati</taxon>
        <taxon>Planctomycetota</taxon>
        <taxon>Planctomycetia</taxon>
        <taxon>Pirellulales</taxon>
        <taxon>Pirellulaceae</taxon>
        <taxon>Stieleria</taxon>
    </lineage>
</organism>
<accession>A0ABX5XQG4</accession>
<dbReference type="CDD" id="cd00293">
    <property type="entry name" value="USP-like"/>
    <property type="match status" value="2"/>
</dbReference>
<name>A0ABX5XQG4_9BACT</name>
<keyword evidence="4" id="KW-1185">Reference proteome</keyword>
<dbReference type="EMBL" id="CP036432">
    <property type="protein sequence ID" value="QDV84169.1"/>
    <property type="molecule type" value="Genomic_DNA"/>
</dbReference>
<dbReference type="RefSeq" id="WP_145212058.1">
    <property type="nucleotide sequence ID" value="NZ_CP036432.1"/>
</dbReference>
<reference evidence="3 4" key="1">
    <citation type="submission" date="2019-02" db="EMBL/GenBank/DDBJ databases">
        <title>Deep-cultivation of Planctomycetes and their phenomic and genomic characterization uncovers novel biology.</title>
        <authorList>
            <person name="Wiegand S."/>
            <person name="Jogler M."/>
            <person name="Boedeker C."/>
            <person name="Pinto D."/>
            <person name="Vollmers J."/>
            <person name="Rivas-Marin E."/>
            <person name="Kohn T."/>
            <person name="Peeters S.H."/>
            <person name="Heuer A."/>
            <person name="Rast P."/>
            <person name="Oberbeckmann S."/>
            <person name="Bunk B."/>
            <person name="Jeske O."/>
            <person name="Meyerdierks A."/>
            <person name="Storesund J.E."/>
            <person name="Kallscheuer N."/>
            <person name="Luecker S."/>
            <person name="Lage O.M."/>
            <person name="Pohl T."/>
            <person name="Merkel B.J."/>
            <person name="Hornburger P."/>
            <person name="Mueller R.-W."/>
            <person name="Bruemmer F."/>
            <person name="Labrenz M."/>
            <person name="Spormann A.M."/>
            <person name="Op den Camp H."/>
            <person name="Overmann J."/>
            <person name="Amann R."/>
            <person name="Jetten M.S.M."/>
            <person name="Mascher T."/>
            <person name="Medema M.H."/>
            <person name="Devos D.P."/>
            <person name="Kaster A.-K."/>
            <person name="Ovreas L."/>
            <person name="Rohde M."/>
            <person name="Galperin M.Y."/>
            <person name="Jogler C."/>
        </authorList>
    </citation>
    <scope>NUCLEOTIDE SEQUENCE [LARGE SCALE GENOMIC DNA]</scope>
    <source>
        <strain evidence="3 4">TBK1r</strain>
    </source>
</reference>
<evidence type="ECO:0000313" key="3">
    <source>
        <dbReference type="EMBL" id="QDV84169.1"/>
    </source>
</evidence>
<dbReference type="PANTHER" id="PTHR46268">
    <property type="entry name" value="STRESS RESPONSE PROTEIN NHAX"/>
    <property type="match status" value="1"/>
</dbReference>
<dbReference type="Pfam" id="PF00582">
    <property type="entry name" value="Usp"/>
    <property type="match status" value="2"/>
</dbReference>
<gene>
    <name evidence="3" type="ORF">TBK1r_31140</name>
</gene>
<evidence type="ECO:0000256" key="1">
    <source>
        <dbReference type="ARBA" id="ARBA00008791"/>
    </source>
</evidence>
<dbReference type="SUPFAM" id="SSF52402">
    <property type="entry name" value="Adenine nucleotide alpha hydrolases-like"/>
    <property type="match status" value="2"/>
</dbReference>
<protein>
    <submittedName>
        <fullName evidence="3">Universal stress protein family protein</fullName>
    </submittedName>
</protein>
<dbReference type="Proteomes" id="UP000318081">
    <property type="component" value="Chromosome"/>
</dbReference>
<evidence type="ECO:0000313" key="4">
    <source>
        <dbReference type="Proteomes" id="UP000318081"/>
    </source>
</evidence>
<comment type="similarity">
    <text evidence="1">Belongs to the universal stress protein A family.</text>
</comment>
<evidence type="ECO:0000259" key="2">
    <source>
        <dbReference type="Pfam" id="PF00582"/>
    </source>
</evidence>
<sequence length="278" mass="29738">MNQVSNLQRVLVGVGGSANGHVAVDFSIQFASRYGCRLVGIDIVDEDDTELAIYGVADETAEAERRREIRQLRERARQNLDAFQQRCRTAGISAECCGKSGDVAEQIVTEAQRSDLVILSRDTPLESATSANSTLGKVLRQAPRPLITVPLSLPQQDHVLIAYDGSRPAGQALLAFVTLGLGAGRKVHVATAAASVESARMIAQPAIDFLQLHGIDGQLHAIEGETKVEQALLSLAAEVDAGLLVAGSCGHSRIREVLLGSFTQTLIEASHLPLFLFH</sequence>
<proteinExistence type="inferred from homology"/>